<evidence type="ECO:0000313" key="1">
    <source>
        <dbReference type="EMBL" id="TNN28776.1"/>
    </source>
</evidence>
<sequence>MRELIQHMYYCMVRKPCVHRSYTALWWPLYEVHDALLSGFVHKNLQQLKYIKDTFHHEQTVLRTLQVRQQVNRSYIT</sequence>
<dbReference type="AlphaFoldDB" id="A0A4Z2EIU0"/>
<dbReference type="Proteomes" id="UP000314294">
    <property type="component" value="Unassembled WGS sequence"/>
</dbReference>
<keyword evidence="2" id="KW-1185">Reference proteome</keyword>
<gene>
    <name evidence="1" type="ORF">EYF80_061076</name>
</gene>
<accession>A0A4Z2EIU0</accession>
<reference evidence="1 2" key="1">
    <citation type="submission" date="2019-03" db="EMBL/GenBank/DDBJ databases">
        <title>First draft genome of Liparis tanakae, snailfish: a comprehensive survey of snailfish specific genes.</title>
        <authorList>
            <person name="Kim W."/>
            <person name="Song I."/>
            <person name="Jeong J.-H."/>
            <person name="Kim D."/>
            <person name="Kim S."/>
            <person name="Ryu S."/>
            <person name="Song J.Y."/>
            <person name="Lee S.K."/>
        </authorList>
    </citation>
    <scope>NUCLEOTIDE SEQUENCE [LARGE SCALE GENOMIC DNA]</scope>
    <source>
        <tissue evidence="1">Muscle</tissue>
    </source>
</reference>
<proteinExistence type="predicted"/>
<protein>
    <submittedName>
        <fullName evidence="1">Uncharacterized protein</fullName>
    </submittedName>
</protein>
<comment type="caution">
    <text evidence="1">The sequence shown here is derived from an EMBL/GenBank/DDBJ whole genome shotgun (WGS) entry which is preliminary data.</text>
</comment>
<organism evidence="1 2">
    <name type="scientific">Liparis tanakae</name>
    <name type="common">Tanaka's snailfish</name>
    <dbReference type="NCBI Taxonomy" id="230148"/>
    <lineage>
        <taxon>Eukaryota</taxon>
        <taxon>Metazoa</taxon>
        <taxon>Chordata</taxon>
        <taxon>Craniata</taxon>
        <taxon>Vertebrata</taxon>
        <taxon>Euteleostomi</taxon>
        <taxon>Actinopterygii</taxon>
        <taxon>Neopterygii</taxon>
        <taxon>Teleostei</taxon>
        <taxon>Neoteleostei</taxon>
        <taxon>Acanthomorphata</taxon>
        <taxon>Eupercaria</taxon>
        <taxon>Perciformes</taxon>
        <taxon>Cottioidei</taxon>
        <taxon>Cottales</taxon>
        <taxon>Liparidae</taxon>
        <taxon>Liparis</taxon>
    </lineage>
</organism>
<name>A0A4Z2EIU0_9TELE</name>
<dbReference type="EMBL" id="SRLO01006456">
    <property type="protein sequence ID" value="TNN28776.1"/>
    <property type="molecule type" value="Genomic_DNA"/>
</dbReference>
<evidence type="ECO:0000313" key="2">
    <source>
        <dbReference type="Proteomes" id="UP000314294"/>
    </source>
</evidence>